<dbReference type="STRING" id="45851.BHV86_10260"/>
<reference evidence="1 2" key="1">
    <citation type="submission" date="2010-02" db="EMBL/GenBank/DDBJ databases">
        <authorList>
            <person name="Weinstock G."/>
            <person name="Sodergren E."/>
            <person name="Clifton S."/>
            <person name="Fulton L."/>
            <person name="Fulton B."/>
            <person name="Courtney L."/>
            <person name="Fronick C."/>
            <person name="Harrison M."/>
            <person name="Strong C."/>
            <person name="Farmer C."/>
            <person name="Delahaunty K."/>
            <person name="Markovic C."/>
            <person name="Hall O."/>
            <person name="Minx P."/>
            <person name="Tomlinson C."/>
            <person name="Mitreva M."/>
            <person name="Nelson J."/>
            <person name="Hou S."/>
            <person name="Wollam A."/>
            <person name="Pepin K.H."/>
            <person name="Johnson M."/>
            <person name="Bhonagiri V."/>
            <person name="Zhang X."/>
            <person name="Suruliraj S."/>
            <person name="Warren W."/>
            <person name="Chinwalla A."/>
            <person name="Mardis E.R."/>
            <person name="Wilson R.K."/>
        </authorList>
    </citation>
    <scope>NUCLEOTIDE SEQUENCE [LARGE SCALE GENOMIC DNA]</scope>
    <source>
        <strain evidence="1 2">DSM 2876</strain>
    </source>
</reference>
<keyword evidence="2" id="KW-1185">Reference proteome</keyword>
<organism evidence="1 2">
    <name type="scientific">Eshraghiella crossota DSM 2876</name>
    <dbReference type="NCBI Taxonomy" id="511680"/>
    <lineage>
        <taxon>Bacteria</taxon>
        <taxon>Bacillati</taxon>
        <taxon>Bacillota</taxon>
        <taxon>Clostridia</taxon>
        <taxon>Lachnospirales</taxon>
        <taxon>Lachnospiraceae</taxon>
        <taxon>Eshraghiella</taxon>
    </lineage>
</organism>
<proteinExistence type="predicted"/>
<dbReference type="eggNOG" id="ENOG502Z7P3">
    <property type="taxonomic scope" value="Bacteria"/>
</dbReference>
<dbReference type="GeneID" id="98918275"/>
<accession>D4S083</accession>
<dbReference type="Gene3D" id="1.10.1070.20">
    <property type="match status" value="1"/>
</dbReference>
<dbReference type="RefSeq" id="WP_005603123.1">
    <property type="nucleotide sequence ID" value="NZ_GG663524.1"/>
</dbReference>
<dbReference type="AlphaFoldDB" id="D4S083"/>
<evidence type="ECO:0008006" key="3">
    <source>
        <dbReference type="Google" id="ProtNLM"/>
    </source>
</evidence>
<gene>
    <name evidence="1" type="ORF">BUTYVIB_01499</name>
</gene>
<dbReference type="EMBL" id="ABWN01000030">
    <property type="protein sequence ID" value="EFF68231.1"/>
    <property type="molecule type" value="Genomic_DNA"/>
</dbReference>
<dbReference type="HOGENOM" id="CLU_1033608_0_0_9"/>
<protein>
    <recommendedName>
        <fullName evidence="3">HipA-like C-terminal domain-containing protein</fullName>
    </recommendedName>
</protein>
<sequence>MIELFEQNIRTNDRQSSKGNQLKWENEGIWYKADYTGYEGLAEYMISNLLKKSTLDKKEFVCYDLEKIKYGTVIYNGVKSKNFLSDDWQIITLERLFKNFFGEGLYKAMYRIPAHKERLHFLVQQVERMTGLRNFGIYMNKLLTIDAFFLNEDRHTHNIAVLMNGKGDYAYCPIFDNGAGLLADTTMDYPLSGDVYTLMDSVQSKTISSEFDEQLDISESLYKINIRFQFTKNDVTELLEKAVEYPEEIRNRVEMIIFAQMRKYNYLFSAV</sequence>
<dbReference type="Proteomes" id="UP000006238">
    <property type="component" value="Unassembled WGS sequence"/>
</dbReference>
<evidence type="ECO:0000313" key="1">
    <source>
        <dbReference type="EMBL" id="EFF68231.1"/>
    </source>
</evidence>
<name>D4S083_9FIRM</name>
<comment type="caution">
    <text evidence="1">The sequence shown here is derived from an EMBL/GenBank/DDBJ whole genome shotgun (WGS) entry which is preliminary data.</text>
</comment>
<evidence type="ECO:0000313" key="2">
    <source>
        <dbReference type="Proteomes" id="UP000006238"/>
    </source>
</evidence>